<dbReference type="Proteomes" id="UP000023703">
    <property type="component" value="Chromosome"/>
</dbReference>
<dbReference type="EMBL" id="CP006842">
    <property type="protein sequence ID" value="AHW65308.1"/>
    <property type="molecule type" value="Genomic_DNA"/>
</dbReference>
<keyword evidence="2" id="KW-1185">Reference proteome</keyword>
<sequence>MPKKIDAAVKERALLMIADQRQEYAPPTDPTHVVAAGVGARKETVRQCGCL</sequence>
<dbReference type="HOGENOM" id="CLU_3097829_0_0_11"/>
<gene>
    <name evidence="1" type="ORF">CGLY_14360</name>
</gene>
<dbReference type="AlphaFoldDB" id="X5DQ36"/>
<name>X5DQ36_9CORY</name>
<protein>
    <submittedName>
        <fullName evidence="1">Uncharacterized protein</fullName>
    </submittedName>
</protein>
<dbReference type="OrthoDB" id="4426778at2"/>
<accession>X5DQ36</accession>
<reference evidence="1 2" key="1">
    <citation type="journal article" date="2015" name="Int. J. Syst. Evol. Microbiol.">
        <title>Revisiting Corynebacterium glyciniphilum (ex Kubota et al., 1972) sp. nov., nom. rev., isolated from putrefied banana.</title>
        <authorList>
            <person name="Al-Dilaimi A."/>
            <person name="Bednarz H."/>
            <person name="Lomker A."/>
            <person name="Niehaus K."/>
            <person name="Kalinowski J."/>
            <person name="Ruckert C."/>
        </authorList>
    </citation>
    <scope>NUCLEOTIDE SEQUENCE [LARGE SCALE GENOMIC DNA]</scope>
    <source>
        <strain evidence="1">AJ 3170</strain>
    </source>
</reference>
<evidence type="ECO:0000313" key="2">
    <source>
        <dbReference type="Proteomes" id="UP000023703"/>
    </source>
</evidence>
<organism evidence="1 2">
    <name type="scientific">Corynebacterium glyciniphilum AJ 3170</name>
    <dbReference type="NCBI Taxonomy" id="1404245"/>
    <lineage>
        <taxon>Bacteria</taxon>
        <taxon>Bacillati</taxon>
        <taxon>Actinomycetota</taxon>
        <taxon>Actinomycetes</taxon>
        <taxon>Mycobacteriales</taxon>
        <taxon>Corynebacteriaceae</taxon>
        <taxon>Corynebacterium</taxon>
    </lineage>
</organism>
<dbReference type="KEGG" id="cgy:CGLY_14360"/>
<dbReference type="RefSeq" id="WP_158407404.1">
    <property type="nucleotide sequence ID" value="NZ_CP006842.1"/>
</dbReference>
<proteinExistence type="predicted"/>
<evidence type="ECO:0000313" key="1">
    <source>
        <dbReference type="EMBL" id="AHW65308.1"/>
    </source>
</evidence>